<comment type="caution">
    <text evidence="3">The sequence shown here is derived from an EMBL/GenBank/DDBJ whole genome shotgun (WGS) entry which is preliminary data.</text>
</comment>
<keyword evidence="1" id="KW-0472">Membrane</keyword>
<keyword evidence="1" id="KW-0812">Transmembrane</keyword>
<proteinExistence type="predicted"/>
<name>A0ABT2A2V2_9BURK</name>
<dbReference type="Proteomes" id="UP001205560">
    <property type="component" value="Unassembled WGS sequence"/>
</dbReference>
<evidence type="ECO:0000256" key="1">
    <source>
        <dbReference type="SAM" id="Phobius"/>
    </source>
</evidence>
<dbReference type="RefSeq" id="WP_258844268.1">
    <property type="nucleotide sequence ID" value="NZ_JANUGX010000004.1"/>
</dbReference>
<protein>
    <recommendedName>
        <fullName evidence="5">PEP-CTERM protein-sorting domain-containing protein</fullName>
    </recommendedName>
</protein>
<keyword evidence="1" id="KW-1133">Transmembrane helix</keyword>
<accession>A0ABT2A2V2</accession>
<feature type="chain" id="PRO_5046741952" description="PEP-CTERM protein-sorting domain-containing protein" evidence="2">
    <location>
        <begin position="23"/>
        <end position="89"/>
    </location>
</feature>
<evidence type="ECO:0000313" key="3">
    <source>
        <dbReference type="EMBL" id="MCS0588499.1"/>
    </source>
</evidence>
<evidence type="ECO:0000313" key="4">
    <source>
        <dbReference type="Proteomes" id="UP001205560"/>
    </source>
</evidence>
<dbReference type="EMBL" id="JANUGX010000004">
    <property type="protein sequence ID" value="MCS0588499.1"/>
    <property type="molecule type" value="Genomic_DNA"/>
</dbReference>
<reference evidence="3 4" key="1">
    <citation type="submission" date="2022-08" db="EMBL/GenBank/DDBJ databases">
        <title>Reclassification of Massilia species as members of the genera Telluria, Duganella, Pseudoduganella, Mokoshia gen. nov. and Zemynaea gen. nov. using orthogonal and non-orthogonal genome-based approaches.</title>
        <authorList>
            <person name="Bowman J.P."/>
        </authorList>
    </citation>
    <scope>NUCLEOTIDE SEQUENCE [LARGE SCALE GENOMIC DNA]</scope>
    <source>
        <strain evidence="3 4">LMG 28164</strain>
    </source>
</reference>
<feature type="signal peptide" evidence="2">
    <location>
        <begin position="1"/>
        <end position="22"/>
    </location>
</feature>
<evidence type="ECO:0008006" key="5">
    <source>
        <dbReference type="Google" id="ProtNLM"/>
    </source>
</evidence>
<feature type="transmembrane region" description="Helical" evidence="1">
    <location>
        <begin position="65"/>
        <end position="81"/>
    </location>
</feature>
<sequence>MTVKRTILAATLTLLIGSAAQAAVIDLETTHAIRSHRIADIATVARTEVVTPPSPSMSELPEPEVFAMMLVGLILIGYRASRDSSEKFK</sequence>
<keyword evidence="4" id="KW-1185">Reference proteome</keyword>
<evidence type="ECO:0000256" key="2">
    <source>
        <dbReference type="SAM" id="SignalP"/>
    </source>
</evidence>
<gene>
    <name evidence="3" type="ORF">NX782_04720</name>
</gene>
<keyword evidence="2" id="KW-0732">Signal</keyword>
<organism evidence="3 4">
    <name type="scientific">Massilia norwichensis</name>
    <dbReference type="NCBI Taxonomy" id="1442366"/>
    <lineage>
        <taxon>Bacteria</taxon>
        <taxon>Pseudomonadati</taxon>
        <taxon>Pseudomonadota</taxon>
        <taxon>Betaproteobacteria</taxon>
        <taxon>Burkholderiales</taxon>
        <taxon>Oxalobacteraceae</taxon>
        <taxon>Telluria group</taxon>
        <taxon>Massilia</taxon>
    </lineage>
</organism>